<dbReference type="EMBL" id="LVHI01000001">
    <property type="protein sequence ID" value="OAK57394.1"/>
    <property type="molecule type" value="Genomic_DNA"/>
</dbReference>
<comment type="caution">
    <text evidence="2">The sequence shown here is derived from an EMBL/GenBank/DDBJ whole genome shotgun (WGS) entry which is preliminary data.</text>
</comment>
<gene>
    <name evidence="2" type="ORF">A3K89_00850</name>
</gene>
<dbReference type="Proteomes" id="UP000077519">
    <property type="component" value="Unassembled WGS sequence"/>
</dbReference>
<proteinExistence type="predicted"/>
<feature type="region of interest" description="Disordered" evidence="1">
    <location>
        <begin position="69"/>
        <end position="93"/>
    </location>
</feature>
<evidence type="ECO:0000256" key="1">
    <source>
        <dbReference type="SAM" id="MobiDB-lite"/>
    </source>
</evidence>
<evidence type="ECO:0000313" key="3">
    <source>
        <dbReference type="Proteomes" id="UP000077519"/>
    </source>
</evidence>
<organism evidence="2 3">
    <name type="scientific">Rhodococcoides kyotonense</name>
    <dbReference type="NCBI Taxonomy" id="398843"/>
    <lineage>
        <taxon>Bacteria</taxon>
        <taxon>Bacillati</taxon>
        <taxon>Actinomycetota</taxon>
        <taxon>Actinomycetes</taxon>
        <taxon>Mycobacteriales</taxon>
        <taxon>Nocardiaceae</taxon>
        <taxon>Rhodococcoides</taxon>
    </lineage>
</organism>
<protein>
    <submittedName>
        <fullName evidence="2">Uncharacterized protein</fullName>
    </submittedName>
</protein>
<keyword evidence="3" id="KW-1185">Reference proteome</keyword>
<sequence>MIVDCSDCKVRDIACADCVVTVLLGAPGWPSGERVDVRSRTSKIDIDQEELGAMGVLADVGLVPRLRLVTDDDQPMDSSPLPPRDQEADQQAM</sequence>
<evidence type="ECO:0000313" key="2">
    <source>
        <dbReference type="EMBL" id="OAK57394.1"/>
    </source>
</evidence>
<accession>A0A177YP93</accession>
<reference evidence="2 3" key="1">
    <citation type="submission" date="2016-03" db="EMBL/GenBank/DDBJ databases">
        <title>Genome sequence of Rhodococcus kyotonensis KB10.</title>
        <authorList>
            <person name="Jeong H."/>
            <person name="Hong C.E."/>
            <person name="Jo S.H."/>
            <person name="Park J.M."/>
        </authorList>
    </citation>
    <scope>NUCLEOTIDE SEQUENCE [LARGE SCALE GENOMIC DNA]</scope>
    <source>
        <strain evidence="2 3">KB10</strain>
    </source>
</reference>
<name>A0A177YP93_9NOCA</name>
<dbReference type="AlphaFoldDB" id="A0A177YP93"/>